<dbReference type="PROSITE" id="PS51408">
    <property type="entry name" value="TRANSFERRIN_LIKE_4"/>
    <property type="match status" value="2"/>
</dbReference>
<dbReference type="PROSITE" id="PS00207">
    <property type="entry name" value="TRANSFERRIN_LIKE_3"/>
    <property type="match status" value="1"/>
</dbReference>
<dbReference type="PROSITE" id="PS00206">
    <property type="entry name" value="TRANSFERRIN_LIKE_2"/>
    <property type="match status" value="2"/>
</dbReference>
<feature type="disulfide bond" evidence="8">
    <location>
        <begin position="477"/>
        <end position="565"/>
    </location>
</feature>
<feature type="disulfide bond" evidence="8">
    <location>
        <begin position="532"/>
        <end position="548"/>
    </location>
</feature>
<dbReference type="FunFam" id="3.40.190.10:FF:000095">
    <property type="entry name" value="Lactotransferrin"/>
    <property type="match status" value="1"/>
</dbReference>
<dbReference type="GO" id="GO:0046872">
    <property type="term" value="F:metal ion binding"/>
    <property type="evidence" value="ECO:0007669"/>
    <property type="project" value="UniProtKB-KW"/>
</dbReference>
<feature type="binding site" evidence="6">
    <location>
        <position position="138"/>
    </location>
    <ligand>
        <name>hydrogencarbonate</name>
        <dbReference type="ChEBI" id="CHEBI:17544"/>
        <label>1</label>
    </ligand>
</feature>
<feature type="disulfide bond" evidence="8">
    <location>
        <begin position="505"/>
        <end position="706"/>
    </location>
</feature>
<dbReference type="Pfam" id="PF00405">
    <property type="entry name" value="Transferrin"/>
    <property type="match status" value="2"/>
</dbReference>
<feature type="disulfide bond" evidence="8">
    <location>
        <begin position="383"/>
        <end position="401"/>
    </location>
</feature>
<dbReference type="SMR" id="H2F490"/>
<dbReference type="GO" id="GO:0005615">
    <property type="term" value="C:extracellular space"/>
    <property type="evidence" value="ECO:0007669"/>
    <property type="project" value="InterPro"/>
</dbReference>
<keyword evidence="9" id="KW-0732">Signal</keyword>
<dbReference type="SUPFAM" id="SSF53850">
    <property type="entry name" value="Periplasmic binding protein-like II"/>
    <property type="match status" value="2"/>
</dbReference>
<keyword evidence="2" id="KW-0964">Secreted</keyword>
<accession>H2F490</accession>
<dbReference type="PANTHER" id="PTHR11485:SF57">
    <property type="entry name" value="TRANSFERRIN"/>
    <property type="match status" value="1"/>
</dbReference>
<dbReference type="InterPro" id="IPR001156">
    <property type="entry name" value="Transferrin-like_dom"/>
</dbReference>
<dbReference type="GO" id="GO:0055037">
    <property type="term" value="C:recycling endosome"/>
    <property type="evidence" value="ECO:0007669"/>
    <property type="project" value="TreeGrafter"/>
</dbReference>
<name>H2F490_PERAM</name>
<feature type="disulfide bond" evidence="8">
    <location>
        <begin position="606"/>
        <end position="620"/>
    </location>
</feature>
<proteinExistence type="evidence at transcript level"/>
<feature type="binding site" evidence="7">
    <location>
        <position position="222"/>
    </location>
    <ligand>
        <name>Fe(3+)</name>
        <dbReference type="ChEBI" id="CHEBI:29034"/>
        <label>1</label>
    </ligand>
</feature>
<reference evidence="11" key="1">
    <citation type="submission" date="2011-12" db="EMBL/GenBank/DDBJ databases">
        <title>Periplaneta americana transferrin:cloning, expression and antimicrobial activity of recombinant protein.</title>
        <authorList>
            <person name="Long G.Q."/>
            <person name="Zhang C.L."/>
        </authorList>
    </citation>
    <scope>NUCLEOTIDE SEQUENCE</scope>
</reference>
<feature type="binding site" evidence="7">
    <location>
        <position position="425"/>
    </location>
    <ligand>
        <name>Fe(3+)</name>
        <dbReference type="ChEBI" id="CHEBI:29034"/>
        <label>1</label>
    </ligand>
</feature>
<feature type="chain" id="PRO_5003561370" description="Transferrin" evidence="9">
    <location>
        <begin position="20"/>
        <end position="714"/>
    </location>
</feature>
<dbReference type="GO" id="GO:0006826">
    <property type="term" value="P:iron ion transport"/>
    <property type="evidence" value="ECO:0007669"/>
    <property type="project" value="UniProtKB-KW"/>
</dbReference>
<feature type="binding site" evidence="7">
    <location>
        <position position="559"/>
    </location>
    <ligand>
        <name>Fe(3+)</name>
        <dbReference type="ChEBI" id="CHEBI:29034"/>
        <label>2</label>
    </ligand>
</feature>
<comment type="similarity">
    <text evidence="5">Belongs to the transferrin family.</text>
</comment>
<keyword evidence="5 7" id="KW-0408">Iron</keyword>
<dbReference type="MEROPS" id="S60.973"/>
<organism evidence="11">
    <name type="scientific">Periplaneta americana</name>
    <name type="common">American cockroach</name>
    <name type="synonym">Blatta americana</name>
    <dbReference type="NCBI Taxonomy" id="6978"/>
    <lineage>
        <taxon>Eukaryota</taxon>
        <taxon>Metazoa</taxon>
        <taxon>Ecdysozoa</taxon>
        <taxon>Arthropoda</taxon>
        <taxon>Hexapoda</taxon>
        <taxon>Insecta</taxon>
        <taxon>Pterygota</taxon>
        <taxon>Neoptera</taxon>
        <taxon>Polyneoptera</taxon>
        <taxon>Dictyoptera</taxon>
        <taxon>Blattodea</taxon>
        <taxon>Blattoidea</taxon>
        <taxon>Blattidae</taxon>
        <taxon>Blattinae</taxon>
        <taxon>Periplaneta</taxon>
    </lineage>
</organism>
<evidence type="ECO:0000256" key="2">
    <source>
        <dbReference type="ARBA" id="ARBA00022525"/>
    </source>
</evidence>
<keyword evidence="5" id="KW-0406">Ion transport</keyword>
<dbReference type="InterPro" id="IPR016357">
    <property type="entry name" value="Transferrin"/>
</dbReference>
<feature type="disulfide bond" evidence="8">
    <location>
        <begin position="38"/>
        <end position="51"/>
    </location>
</feature>
<evidence type="ECO:0000256" key="1">
    <source>
        <dbReference type="ARBA" id="ARBA00004613"/>
    </source>
</evidence>
<dbReference type="PANTHER" id="PTHR11485">
    <property type="entry name" value="TRANSFERRIN"/>
    <property type="match status" value="1"/>
</dbReference>
<keyword evidence="3" id="KW-0677">Repeat</keyword>
<dbReference type="Gene3D" id="3.40.190.10">
    <property type="entry name" value="Periplasmic binding protein-like II"/>
    <property type="match status" value="3"/>
</dbReference>
<feature type="domain" description="Transferrin-like" evidence="10">
    <location>
        <begin position="26"/>
        <end position="363"/>
    </location>
</feature>
<feature type="binding site" evidence="7">
    <location>
        <position position="108"/>
    </location>
    <ligand>
        <name>Fe(3+)</name>
        <dbReference type="ChEBI" id="CHEBI:29034"/>
        <label>1</label>
    </ligand>
</feature>
<evidence type="ECO:0000256" key="3">
    <source>
        <dbReference type="ARBA" id="ARBA00022737"/>
    </source>
</evidence>
<feature type="disulfide bond" evidence="8">
    <location>
        <begin position="132"/>
        <end position="228"/>
    </location>
</feature>
<feature type="signal peptide" evidence="9">
    <location>
        <begin position="1"/>
        <end position="19"/>
    </location>
</feature>
<feature type="disulfide bond" evidence="8">
    <location>
        <begin position="520"/>
        <end position="535"/>
    </location>
</feature>
<feature type="disulfide bond" evidence="8">
    <location>
        <begin position="181"/>
        <end position="207"/>
    </location>
</feature>
<feature type="binding site" evidence="6">
    <location>
        <position position="486"/>
    </location>
    <ligand>
        <name>hydrogencarbonate</name>
        <dbReference type="ChEBI" id="CHEBI:17544"/>
        <label>2</label>
    </ligand>
</feature>
<feature type="binding site" evidence="6">
    <location>
        <position position="479"/>
    </location>
    <ligand>
        <name>hydrogencarbonate</name>
        <dbReference type="ChEBI" id="CHEBI:17544"/>
        <label>1</label>
    </ligand>
</feature>
<dbReference type="CDD" id="cd13529">
    <property type="entry name" value="PBP2_transferrin"/>
    <property type="match status" value="2"/>
</dbReference>
<comment type="function">
    <text evidence="5">Transferrins are iron binding transport proteins which bind Fe(3+) ion in association with the binding of an anion, usually bicarbonate.</text>
</comment>
<keyword evidence="4 8" id="KW-1015">Disulfide bond</keyword>
<evidence type="ECO:0000259" key="10">
    <source>
        <dbReference type="PROSITE" id="PS51408"/>
    </source>
</evidence>
<feature type="binding site" evidence="7">
    <location>
        <position position="75"/>
    </location>
    <ligand>
        <name>Fe(3+)</name>
        <dbReference type="ChEBI" id="CHEBI:29034"/>
        <label>1</label>
    </ligand>
</feature>
<dbReference type="PIRSF" id="PIRSF002549">
    <property type="entry name" value="Transferrin"/>
    <property type="match status" value="1"/>
</dbReference>
<evidence type="ECO:0000256" key="9">
    <source>
        <dbReference type="SAM" id="SignalP"/>
    </source>
</evidence>
<feature type="disulfide bond" evidence="8">
    <location>
        <begin position="373"/>
        <end position="410"/>
    </location>
</feature>
<evidence type="ECO:0000256" key="4">
    <source>
        <dbReference type="ARBA" id="ARBA00023157"/>
    </source>
</evidence>
<evidence type="ECO:0000256" key="5">
    <source>
        <dbReference type="PIRNR" id="PIRNR002549"/>
    </source>
</evidence>
<dbReference type="SMART" id="SM00094">
    <property type="entry name" value="TR_FER"/>
    <property type="match status" value="2"/>
</dbReference>
<dbReference type="EMBL" id="JQ257002">
    <property type="protein sequence ID" value="AEX92027.1"/>
    <property type="molecule type" value="mRNA"/>
</dbReference>
<feature type="binding site" evidence="6">
    <location>
        <position position="134"/>
    </location>
    <ligand>
        <name>hydrogencarbonate</name>
        <dbReference type="ChEBI" id="CHEBI:17544"/>
        <label>1</label>
    </ligand>
</feature>
<keyword evidence="5" id="KW-0410">Iron transport</keyword>
<feature type="binding site" evidence="7">
    <location>
        <position position="628"/>
    </location>
    <ligand>
        <name>Fe(3+)</name>
        <dbReference type="ChEBI" id="CHEBI:29034"/>
        <label>1</label>
    </ligand>
</feature>
<keyword evidence="5 7" id="KW-0479">Metal-binding</keyword>
<keyword evidence="5" id="KW-0813">Transport</keyword>
<evidence type="ECO:0000256" key="8">
    <source>
        <dbReference type="PIRSR" id="PIRSR002549-4"/>
    </source>
</evidence>
<dbReference type="PROSITE" id="PS00205">
    <property type="entry name" value="TRANSFERRIN_LIKE_1"/>
    <property type="match status" value="2"/>
</dbReference>
<feature type="binding site" evidence="6">
    <location>
        <position position="485"/>
    </location>
    <ligand>
        <name>hydrogencarbonate</name>
        <dbReference type="ChEBI" id="CHEBI:17544"/>
        <label>1</label>
    </ligand>
</feature>
<comment type="subcellular location">
    <subcellularLocation>
        <location evidence="1">Secreted</location>
    </subcellularLocation>
</comment>
<feature type="binding site" evidence="6">
    <location>
        <position position="141"/>
    </location>
    <ligand>
        <name>hydrogencarbonate</name>
        <dbReference type="ChEBI" id="CHEBI:17544"/>
        <label>1</label>
    </ligand>
</feature>
<feature type="domain" description="Transferrin-like" evidence="10">
    <location>
        <begin position="370"/>
        <end position="705"/>
    </location>
</feature>
<feature type="disulfide bond" evidence="8">
    <location>
        <begin position="271"/>
        <end position="284"/>
    </location>
</feature>
<evidence type="ECO:0000256" key="6">
    <source>
        <dbReference type="PIRSR" id="PIRSR002549-2"/>
    </source>
</evidence>
<feature type="disulfide bond" evidence="8">
    <location>
        <begin position="204"/>
        <end position="213"/>
    </location>
</feature>
<evidence type="ECO:0000256" key="7">
    <source>
        <dbReference type="PIRSR" id="PIRSR002549-3"/>
    </source>
</evidence>
<dbReference type="AlphaFoldDB" id="H2F490"/>
<protein>
    <recommendedName>
        <fullName evidence="5">Transferrin</fullName>
    </recommendedName>
</protein>
<feature type="binding site" evidence="6">
    <location>
        <position position="483"/>
    </location>
    <ligand>
        <name>hydrogencarbonate</name>
        <dbReference type="ChEBI" id="CHEBI:17544"/>
        <label>1</label>
    </ligand>
</feature>
<dbReference type="GO" id="GO:0005769">
    <property type="term" value="C:early endosome"/>
    <property type="evidence" value="ECO:0007669"/>
    <property type="project" value="TreeGrafter"/>
</dbReference>
<feature type="binding site" evidence="7">
    <location>
        <position position="453"/>
    </location>
    <ligand>
        <name>Fe(3+)</name>
        <dbReference type="ChEBI" id="CHEBI:29034"/>
        <label>1</label>
    </ligand>
</feature>
<dbReference type="InterPro" id="IPR018195">
    <property type="entry name" value="Transferrin_Fe_BS"/>
</dbReference>
<sequence length="714" mass="78432">MSKLSLLLLLQLPAALLLAIPTPHVYKVCVPDGALNDCEQMASETALHMHCVPARDRTACLDKIQHHDADFVPVDPEDIFLASKITNQSFIVFKEIRTKEEPDEEFRYEAVAVIHKNQNITSVQGLRGLKSCHTGVGRNVGYKIPITKLRKMGVLTNLNDPDMTPRENELHALSQLFSKACLVGKWAPDPAQNQALKERYPNLCALCEHPEQCDYPDKYSGYDGALRCLAENGGEVAWTKVYYVKKHFGLPIGAGEAVPTGEDPDNYAFLCPDGTKKPITGRPCIWAARPWQGYITNTDVEDMSELRSQISLADNIGETEHAAWLSKVLDLNNKTVAVDNGGPFSPQQYLDKANYTDVIERDTGDPHRPVRFCVTSDTELEKCHVLRRAAFSRDIRPAFDCVQESTNQDCMATVRDNGADVITLDGGDVFTAMREYNLKPIIAEQYGEHGSMYYAVAVVKKSSSYQSIADLRGAKSCHTGYGRTAGWNVPLYLLLNQSLISRTSCPYSEAVSTFFSGGSCVPGVPHGPELLCSLCAGNLDTGDRTYACSASNNESFFGYTGAFRCLASGAGDVAFVKHTTVAENTDGNNTAAWAAGLHSSDFELLCPNGGRAPVEQYSRCHLAEVPPHMVVTSNDKSDNVLNEIRHAVLAAGDLYSRRPDLFKLFGDFDGTKDLLFKNSATGLRAVDTGTPVMQHYTEMLDVIRTCENQTPAQE</sequence>
<dbReference type="GO" id="GO:0005886">
    <property type="term" value="C:plasma membrane"/>
    <property type="evidence" value="ECO:0007669"/>
    <property type="project" value="TreeGrafter"/>
</dbReference>
<dbReference type="PRINTS" id="PR00422">
    <property type="entry name" value="TRANSFERRIN"/>
</dbReference>
<evidence type="ECO:0000313" key="11">
    <source>
        <dbReference type="EMBL" id="AEX92027.1"/>
    </source>
</evidence>